<name>A0A926L0M2_9ACTN</name>
<dbReference type="EMBL" id="JACVQF010000094">
    <property type="protein sequence ID" value="MBD0418053.1"/>
    <property type="molecule type" value="Genomic_DNA"/>
</dbReference>
<dbReference type="AlphaFoldDB" id="A0A926L0M2"/>
<comment type="caution">
    <text evidence="1">The sequence shown here is derived from an EMBL/GenBank/DDBJ whole genome shotgun (WGS) entry which is preliminary data.</text>
</comment>
<proteinExistence type="predicted"/>
<protein>
    <submittedName>
        <fullName evidence="1">Uncharacterized protein</fullName>
    </submittedName>
</protein>
<sequence length="196" mass="22014">MNRSAVPEQEPVVDADSWKSAVLDLFGGGWTFAQVGPRRHEDWRRDVTTVMALKATDPRRWASLNYAPEVDENRSGTNSPFFPWSPEETGNSLHEIGGESAGRLLVALQGDMYQAANIPDFEQRKETLFRSSRTILSRFGAHSRFFTNAAEAHRNPDADLLNPDAEWDCLSVYTTDCGLVAVSDTEIGVFWAFWED</sequence>
<evidence type="ECO:0000313" key="2">
    <source>
        <dbReference type="Proteomes" id="UP000621210"/>
    </source>
</evidence>
<dbReference type="Proteomes" id="UP000621210">
    <property type="component" value="Unassembled WGS sequence"/>
</dbReference>
<gene>
    <name evidence="1" type="ORF">H0H10_02510</name>
</gene>
<accession>A0A926L0M2</accession>
<evidence type="ECO:0000313" key="1">
    <source>
        <dbReference type="EMBL" id="MBD0418053.1"/>
    </source>
</evidence>
<keyword evidence="2" id="KW-1185">Reference proteome</keyword>
<reference evidence="1" key="1">
    <citation type="submission" date="2020-09" db="EMBL/GenBank/DDBJ databases">
        <title>Streptomyces grisecoloratus sp. nov., isolated from cotton soil.</title>
        <authorList>
            <person name="Xing L."/>
        </authorList>
    </citation>
    <scope>NUCLEOTIDE SEQUENCE</scope>
    <source>
        <strain evidence="1">TRM S81-3</strain>
    </source>
</reference>
<reference evidence="1" key="2">
    <citation type="submission" date="2020-09" db="EMBL/GenBank/DDBJ databases">
        <authorList>
            <person name="Luo X."/>
        </authorList>
    </citation>
    <scope>NUCLEOTIDE SEQUENCE</scope>
    <source>
        <strain evidence="1">TRM S81-3</strain>
    </source>
</reference>
<organism evidence="1 2">
    <name type="scientific">Streptomyces griseicoloratus</name>
    <dbReference type="NCBI Taxonomy" id="2752516"/>
    <lineage>
        <taxon>Bacteria</taxon>
        <taxon>Bacillati</taxon>
        <taxon>Actinomycetota</taxon>
        <taxon>Actinomycetes</taxon>
        <taxon>Kitasatosporales</taxon>
        <taxon>Streptomycetaceae</taxon>
        <taxon>Streptomyces</taxon>
    </lineage>
</organism>
<dbReference type="RefSeq" id="WP_188179122.1">
    <property type="nucleotide sequence ID" value="NZ_JACVQF010000094.1"/>
</dbReference>